<dbReference type="InterPro" id="IPR000700">
    <property type="entry name" value="PAS-assoc_C"/>
</dbReference>
<dbReference type="Gene3D" id="3.30.565.10">
    <property type="entry name" value="Histidine kinase-like ATPase, C-terminal domain"/>
    <property type="match status" value="1"/>
</dbReference>
<dbReference type="Pfam" id="PF13426">
    <property type="entry name" value="PAS_9"/>
    <property type="match status" value="1"/>
</dbReference>
<keyword evidence="4" id="KW-0175">Coiled coil</keyword>
<dbReference type="InterPro" id="IPR035965">
    <property type="entry name" value="PAS-like_dom_sf"/>
</dbReference>
<evidence type="ECO:0000259" key="8">
    <source>
        <dbReference type="PROSITE" id="PS50113"/>
    </source>
</evidence>
<evidence type="ECO:0000313" key="10">
    <source>
        <dbReference type="Proteomes" id="UP001220610"/>
    </source>
</evidence>
<accession>A0AAJ5WRR4</accession>
<dbReference type="Proteomes" id="UP001220610">
    <property type="component" value="Chromosome"/>
</dbReference>
<keyword evidence="2" id="KW-0418">Kinase</keyword>
<dbReference type="CDD" id="cd00130">
    <property type="entry name" value="PAS"/>
    <property type="match status" value="1"/>
</dbReference>
<keyword evidence="5" id="KW-0812">Transmembrane</keyword>
<keyword evidence="5" id="KW-1133">Transmembrane helix</keyword>
<protein>
    <submittedName>
        <fullName evidence="9">PAS domain S-box protein</fullName>
    </submittedName>
</protein>
<dbReference type="PANTHER" id="PTHR24421:SF59">
    <property type="entry name" value="OXYGEN SENSOR HISTIDINE KINASE NREB"/>
    <property type="match status" value="1"/>
</dbReference>
<dbReference type="AlphaFoldDB" id="A0AAJ5WRR4"/>
<evidence type="ECO:0000259" key="6">
    <source>
        <dbReference type="PROSITE" id="PS50109"/>
    </source>
</evidence>
<dbReference type="InterPro" id="IPR050482">
    <property type="entry name" value="Sensor_HK_TwoCompSys"/>
</dbReference>
<keyword evidence="5" id="KW-0472">Membrane</keyword>
<feature type="transmembrane region" description="Helical" evidence="5">
    <location>
        <begin position="238"/>
        <end position="255"/>
    </location>
</feature>
<keyword evidence="1" id="KW-0808">Transferase</keyword>
<feature type="transmembrane region" description="Helical" evidence="5">
    <location>
        <begin position="267"/>
        <end position="288"/>
    </location>
</feature>
<feature type="domain" description="PAS" evidence="7">
    <location>
        <begin position="318"/>
        <end position="382"/>
    </location>
</feature>
<feature type="transmembrane region" description="Helical" evidence="5">
    <location>
        <begin position="86"/>
        <end position="105"/>
    </location>
</feature>
<evidence type="ECO:0000256" key="1">
    <source>
        <dbReference type="ARBA" id="ARBA00022679"/>
    </source>
</evidence>
<proteinExistence type="predicted"/>
<dbReference type="InterPro" id="IPR001610">
    <property type="entry name" value="PAC"/>
</dbReference>
<dbReference type="Gene3D" id="1.20.5.1930">
    <property type="match status" value="1"/>
</dbReference>
<dbReference type="SUPFAM" id="SSF55785">
    <property type="entry name" value="PYP-like sensor domain (PAS domain)"/>
    <property type="match status" value="1"/>
</dbReference>
<dbReference type="PROSITE" id="PS50109">
    <property type="entry name" value="HIS_KIN"/>
    <property type="match status" value="1"/>
</dbReference>
<feature type="transmembrane region" description="Helical" evidence="5">
    <location>
        <begin position="53"/>
        <end position="74"/>
    </location>
</feature>
<dbReference type="InterPro" id="IPR036890">
    <property type="entry name" value="HATPase_C_sf"/>
</dbReference>
<evidence type="ECO:0000259" key="7">
    <source>
        <dbReference type="PROSITE" id="PS50112"/>
    </source>
</evidence>
<organism evidence="9 10">
    <name type="scientific">Candidatus Pseudobacter hemicellulosilyticus</name>
    <dbReference type="NCBI Taxonomy" id="3121375"/>
    <lineage>
        <taxon>Bacteria</taxon>
        <taxon>Pseudomonadati</taxon>
        <taxon>Bacteroidota</taxon>
        <taxon>Chitinophagia</taxon>
        <taxon>Chitinophagales</taxon>
        <taxon>Chitinophagaceae</taxon>
        <taxon>Pseudobacter</taxon>
    </lineage>
</organism>
<dbReference type="InterPro" id="IPR011712">
    <property type="entry name" value="Sig_transdc_His_kin_sub3_dim/P"/>
</dbReference>
<evidence type="ECO:0000256" key="3">
    <source>
        <dbReference type="ARBA" id="ARBA00023012"/>
    </source>
</evidence>
<sequence length="669" mass="75064">MDPHSYENAGKRFRFRLQQIAGYQSTVVLCIALLVIAGWLLRIAFFKSPLAGHAAMNPMSAFTLLAAAIAFLLLQSFTPTEKLPNLIGRTLAFLVIGVGACAILHDLGLLRWRIDELLFIAEMREHRLAGEPTSMAINSAICFVFIGLALLFFHDAPGPRLATAQYLALLVSMVAFFSIIGYLYKVEKFYGVFAYIPMAFHSAICFLLLSLSLLFATSGAGFMQPFTSGYLGSQVSRMLVAAALTVPVALGWLRLLGQWYELFSVEFGVAILVSMIILFMLLLIWYTVKLINERDQQKTMAAVALQKSEELTRYNATLLQNISDAIISTDSHFRVVSWNRIAEEMYGYTKEEVIGKTMAELVKPDYGKLNREDIVAAYLKNGFWRGQAIHHNKNGDPFYVLSSSSLIRKDGGNSGTVAVITDITERVLMEQRMQQFNEELEIQVQERTQEIADANEQLRNLSAHIDNLTEQERKRISREIHDELGQQLTGLKMDIAWLSKRSAGQEEPIKQKFTGLLALTDEMVKTVRRISTDLRPAVLDDLGLLPALEWYSHDFKKRFDIPVHVQVPDITLDLPMEKVTGIFRAYQEFLTNVARHANATQVTATVELQPNELILRMADDGKGFDPEKIRRKKTLGLVGMQERISNLGGNCELDSAPGEGTRVKMTVPL</sequence>
<dbReference type="PROSITE" id="PS50112">
    <property type="entry name" value="PAS"/>
    <property type="match status" value="1"/>
</dbReference>
<dbReference type="Gene3D" id="3.30.450.20">
    <property type="entry name" value="PAS domain"/>
    <property type="match status" value="1"/>
</dbReference>
<dbReference type="Pfam" id="PF07730">
    <property type="entry name" value="HisKA_3"/>
    <property type="match status" value="1"/>
</dbReference>
<dbReference type="CDD" id="cd16917">
    <property type="entry name" value="HATPase_UhpB-NarQ-NarX-like"/>
    <property type="match status" value="1"/>
</dbReference>
<reference evidence="9" key="1">
    <citation type="submission" date="2023-03" db="EMBL/GenBank/DDBJ databases">
        <title>Andean soil-derived lignocellulolytic bacterial consortium as a source of novel taxa and putative plastic-active enzymes.</title>
        <authorList>
            <person name="Diaz-Garcia L."/>
            <person name="Chuvochina M."/>
            <person name="Feuerriegel G."/>
            <person name="Bunk B."/>
            <person name="Sproer C."/>
            <person name="Streit W.R."/>
            <person name="Rodriguez L.M."/>
            <person name="Overmann J."/>
            <person name="Jimenez D.J."/>
        </authorList>
    </citation>
    <scope>NUCLEOTIDE SEQUENCE</scope>
    <source>
        <strain evidence="9">MAG 7</strain>
    </source>
</reference>
<dbReference type="InterPro" id="IPR000014">
    <property type="entry name" value="PAS"/>
</dbReference>
<dbReference type="InterPro" id="IPR005467">
    <property type="entry name" value="His_kinase_dom"/>
</dbReference>
<dbReference type="SMART" id="SM00091">
    <property type="entry name" value="PAS"/>
    <property type="match status" value="1"/>
</dbReference>
<evidence type="ECO:0000256" key="4">
    <source>
        <dbReference type="SAM" id="Coils"/>
    </source>
</evidence>
<dbReference type="GO" id="GO:0046983">
    <property type="term" value="F:protein dimerization activity"/>
    <property type="evidence" value="ECO:0007669"/>
    <property type="project" value="InterPro"/>
</dbReference>
<dbReference type="SMART" id="SM00086">
    <property type="entry name" value="PAC"/>
    <property type="match status" value="1"/>
</dbReference>
<dbReference type="NCBIfam" id="TIGR00229">
    <property type="entry name" value="sensory_box"/>
    <property type="match status" value="1"/>
</dbReference>
<feature type="transmembrane region" description="Helical" evidence="5">
    <location>
        <begin position="166"/>
        <end position="184"/>
    </location>
</feature>
<dbReference type="EMBL" id="CP119311">
    <property type="protein sequence ID" value="WEK35487.1"/>
    <property type="molecule type" value="Genomic_DNA"/>
</dbReference>
<dbReference type="PANTHER" id="PTHR24421">
    <property type="entry name" value="NITRATE/NITRITE SENSOR PROTEIN NARX-RELATED"/>
    <property type="match status" value="1"/>
</dbReference>
<feature type="transmembrane region" description="Helical" evidence="5">
    <location>
        <begin position="20"/>
        <end position="41"/>
    </location>
</feature>
<feature type="domain" description="PAC" evidence="8">
    <location>
        <begin position="382"/>
        <end position="435"/>
    </location>
</feature>
<dbReference type="GO" id="GO:0016020">
    <property type="term" value="C:membrane"/>
    <property type="evidence" value="ECO:0007669"/>
    <property type="project" value="InterPro"/>
</dbReference>
<dbReference type="GO" id="GO:0000155">
    <property type="term" value="F:phosphorelay sensor kinase activity"/>
    <property type="evidence" value="ECO:0007669"/>
    <property type="project" value="InterPro"/>
</dbReference>
<feature type="transmembrane region" description="Helical" evidence="5">
    <location>
        <begin position="190"/>
        <end position="217"/>
    </location>
</feature>
<evidence type="ECO:0000313" key="9">
    <source>
        <dbReference type="EMBL" id="WEK35487.1"/>
    </source>
</evidence>
<dbReference type="PROSITE" id="PS50113">
    <property type="entry name" value="PAC"/>
    <property type="match status" value="1"/>
</dbReference>
<keyword evidence="3" id="KW-0902">Two-component regulatory system</keyword>
<gene>
    <name evidence="9" type="ORF">P0Y53_23595</name>
</gene>
<dbReference type="SUPFAM" id="SSF55874">
    <property type="entry name" value="ATPase domain of HSP90 chaperone/DNA topoisomerase II/histidine kinase"/>
    <property type="match status" value="1"/>
</dbReference>
<name>A0AAJ5WRR4_9BACT</name>
<feature type="coiled-coil region" evidence="4">
    <location>
        <begin position="426"/>
        <end position="471"/>
    </location>
</feature>
<dbReference type="InterPro" id="IPR003594">
    <property type="entry name" value="HATPase_dom"/>
</dbReference>
<feature type="domain" description="Histidine kinase" evidence="6">
    <location>
        <begin position="479"/>
        <end position="669"/>
    </location>
</feature>
<evidence type="ECO:0000256" key="5">
    <source>
        <dbReference type="SAM" id="Phobius"/>
    </source>
</evidence>
<feature type="transmembrane region" description="Helical" evidence="5">
    <location>
        <begin position="135"/>
        <end position="154"/>
    </location>
</feature>
<evidence type="ECO:0000256" key="2">
    <source>
        <dbReference type="ARBA" id="ARBA00022777"/>
    </source>
</evidence>
<dbReference type="Pfam" id="PF02518">
    <property type="entry name" value="HATPase_c"/>
    <property type="match status" value="1"/>
</dbReference>